<dbReference type="EMBL" id="JAMRXG010000009">
    <property type="protein sequence ID" value="MCM6776235.1"/>
    <property type="molecule type" value="Genomic_DNA"/>
</dbReference>
<evidence type="ECO:0000313" key="1">
    <source>
        <dbReference type="EMBL" id="MCM6776235.1"/>
    </source>
</evidence>
<dbReference type="RefSeq" id="WP_251914534.1">
    <property type="nucleotide sequence ID" value="NZ_JAMRXG010000009.1"/>
</dbReference>
<reference evidence="1" key="1">
    <citation type="submission" date="2022-06" db="EMBL/GenBank/DDBJ databases">
        <title>Novel species in genus nocardia.</title>
        <authorList>
            <person name="Li F."/>
        </authorList>
    </citation>
    <scope>NUCLEOTIDE SEQUENCE</scope>
    <source>
        <strain evidence="1">CDC141</strain>
    </source>
</reference>
<evidence type="ECO:0000313" key="2">
    <source>
        <dbReference type="Proteomes" id="UP001139157"/>
    </source>
</evidence>
<dbReference type="AlphaFoldDB" id="A0A9X2EB51"/>
<organism evidence="1 2">
    <name type="scientific">Nocardia pulmonis</name>
    <dbReference type="NCBI Taxonomy" id="2951408"/>
    <lineage>
        <taxon>Bacteria</taxon>
        <taxon>Bacillati</taxon>
        <taxon>Actinomycetota</taxon>
        <taxon>Actinomycetes</taxon>
        <taxon>Mycobacteriales</taxon>
        <taxon>Nocardiaceae</taxon>
        <taxon>Nocardia</taxon>
    </lineage>
</organism>
<keyword evidence="2" id="KW-1185">Reference proteome</keyword>
<sequence>MDSFDHRLGDLLATCSDAEALDLLVRMVIDDPCDTHEYQTAARVLGHWGPEVPR</sequence>
<accession>A0A9X2EB51</accession>
<dbReference type="Proteomes" id="UP001139157">
    <property type="component" value="Unassembled WGS sequence"/>
</dbReference>
<proteinExistence type="predicted"/>
<protein>
    <submittedName>
        <fullName evidence="1">Uncharacterized protein</fullName>
    </submittedName>
</protein>
<comment type="caution">
    <text evidence="1">The sequence shown here is derived from an EMBL/GenBank/DDBJ whole genome shotgun (WGS) entry which is preliminary data.</text>
</comment>
<gene>
    <name evidence="1" type="ORF">NDR86_22375</name>
</gene>
<name>A0A9X2EB51_9NOCA</name>